<proteinExistence type="predicted"/>
<dbReference type="EMBL" id="KV440986">
    <property type="protein sequence ID" value="OAD71178.1"/>
    <property type="molecule type" value="Genomic_DNA"/>
</dbReference>
<feature type="transmembrane region" description="Helical" evidence="1">
    <location>
        <begin position="49"/>
        <end position="66"/>
    </location>
</feature>
<feature type="transmembrane region" description="Helical" evidence="1">
    <location>
        <begin position="78"/>
        <end position="100"/>
    </location>
</feature>
<evidence type="ECO:0000313" key="2">
    <source>
        <dbReference type="EMBL" id="OAD71178.1"/>
    </source>
</evidence>
<name>A0A167LVI0_PHYB8</name>
<dbReference type="RefSeq" id="XP_018289218.1">
    <property type="nucleotide sequence ID" value="XM_018436373.1"/>
</dbReference>
<keyword evidence="1" id="KW-0812">Transmembrane</keyword>
<sequence>MLKTNLEKQYVGLGNAYYICGYSQNSINPVKICFIFHCIFANHDKIDMWVVQVSKTIIYAIVLVYMKEKRRVLIDGKYLTCVTDVLISSLYFFNYVPLYYPLHQYVPILYRKYSNF</sequence>
<evidence type="ECO:0000256" key="1">
    <source>
        <dbReference type="SAM" id="Phobius"/>
    </source>
</evidence>
<dbReference type="InParanoid" id="A0A167LVI0"/>
<dbReference type="VEuPathDB" id="FungiDB:PHYBLDRAFT_170557"/>
<evidence type="ECO:0000313" key="3">
    <source>
        <dbReference type="Proteomes" id="UP000077315"/>
    </source>
</evidence>
<keyword evidence="3" id="KW-1185">Reference proteome</keyword>
<accession>A0A167LVI0</accession>
<reference evidence="3" key="1">
    <citation type="submission" date="2015-06" db="EMBL/GenBank/DDBJ databases">
        <title>Expansion of signal transduction pathways in fungi by whole-genome duplication.</title>
        <authorList>
            <consortium name="DOE Joint Genome Institute"/>
            <person name="Corrochano L.M."/>
            <person name="Kuo A."/>
            <person name="Marcet-Houben M."/>
            <person name="Polaino S."/>
            <person name="Salamov A."/>
            <person name="Villalobos J.M."/>
            <person name="Alvarez M.I."/>
            <person name="Avalos J."/>
            <person name="Benito E.P."/>
            <person name="Benoit I."/>
            <person name="Burger G."/>
            <person name="Camino L.P."/>
            <person name="Canovas D."/>
            <person name="Cerda-Olmedo E."/>
            <person name="Cheng J.-F."/>
            <person name="Dominguez A."/>
            <person name="Elias M."/>
            <person name="Eslava A.P."/>
            <person name="Glaser F."/>
            <person name="Grimwood J."/>
            <person name="Gutierrez G."/>
            <person name="Heitman J."/>
            <person name="Henrissat B."/>
            <person name="Iturriaga E.A."/>
            <person name="Lang B.F."/>
            <person name="Lavin J.L."/>
            <person name="Lee S."/>
            <person name="Li W."/>
            <person name="Lindquist E."/>
            <person name="Lopez-Garcia S."/>
            <person name="Luque E.M."/>
            <person name="Marcos A.T."/>
            <person name="Martin J."/>
            <person name="McCluskey K."/>
            <person name="Medina H.R."/>
            <person name="Miralles-Duran A."/>
            <person name="Miyazaki A."/>
            <person name="Munoz-Torres E."/>
            <person name="Oguiza J.A."/>
            <person name="Ohm R."/>
            <person name="Olmedo M."/>
            <person name="Orejas M."/>
            <person name="Ortiz-Castellanos L."/>
            <person name="Pisabarro A.G."/>
            <person name="Rodriguez-Romero J."/>
            <person name="Ruiz-Herrera J."/>
            <person name="Ruiz-Vazquez R."/>
            <person name="Sanz C."/>
            <person name="Schackwitz W."/>
            <person name="Schmutz J."/>
            <person name="Shahriari M."/>
            <person name="Shelest E."/>
            <person name="Silva-Franco F."/>
            <person name="Soanes D."/>
            <person name="Syed K."/>
            <person name="Tagua V.G."/>
            <person name="Talbot N.J."/>
            <person name="Thon M."/>
            <person name="De vries R.P."/>
            <person name="Wiebenga A."/>
            <person name="Yadav J.S."/>
            <person name="Braun E.L."/>
            <person name="Baker S."/>
            <person name="Garre V."/>
            <person name="Horwitz B."/>
            <person name="Torres-Martinez S."/>
            <person name="Idnurm A."/>
            <person name="Herrera-Estrella A."/>
            <person name="Gabaldon T."/>
            <person name="Grigoriev I.V."/>
        </authorList>
    </citation>
    <scope>NUCLEOTIDE SEQUENCE [LARGE SCALE GENOMIC DNA]</scope>
    <source>
        <strain evidence="3">NRRL 1555(-)</strain>
    </source>
</reference>
<dbReference type="GeneID" id="28997279"/>
<dbReference type="AlphaFoldDB" id="A0A167LVI0"/>
<keyword evidence="1" id="KW-1133">Transmembrane helix</keyword>
<organism evidence="2 3">
    <name type="scientific">Phycomyces blakesleeanus (strain ATCC 8743b / DSM 1359 / FGSC 10004 / NBRC 33097 / NRRL 1555)</name>
    <dbReference type="NCBI Taxonomy" id="763407"/>
    <lineage>
        <taxon>Eukaryota</taxon>
        <taxon>Fungi</taxon>
        <taxon>Fungi incertae sedis</taxon>
        <taxon>Mucoromycota</taxon>
        <taxon>Mucoromycotina</taxon>
        <taxon>Mucoromycetes</taxon>
        <taxon>Mucorales</taxon>
        <taxon>Phycomycetaceae</taxon>
        <taxon>Phycomyces</taxon>
    </lineage>
</organism>
<keyword evidence="1" id="KW-0472">Membrane</keyword>
<dbReference type="Proteomes" id="UP000077315">
    <property type="component" value="Unassembled WGS sequence"/>
</dbReference>
<gene>
    <name evidence="2" type="ORF">PHYBLDRAFT_170557</name>
</gene>
<protein>
    <submittedName>
        <fullName evidence="2">Uncharacterized protein</fullName>
    </submittedName>
</protein>